<feature type="region of interest" description="Disordered" evidence="1">
    <location>
        <begin position="1"/>
        <end position="44"/>
    </location>
</feature>
<name>A0ABD3BU93_9LAMI</name>
<accession>A0ABD3BU93</accession>
<evidence type="ECO:0000256" key="1">
    <source>
        <dbReference type="SAM" id="MobiDB-lite"/>
    </source>
</evidence>
<organism evidence="2 3">
    <name type="scientific">Castilleja foliolosa</name>
    <dbReference type="NCBI Taxonomy" id="1961234"/>
    <lineage>
        <taxon>Eukaryota</taxon>
        <taxon>Viridiplantae</taxon>
        <taxon>Streptophyta</taxon>
        <taxon>Embryophyta</taxon>
        <taxon>Tracheophyta</taxon>
        <taxon>Spermatophyta</taxon>
        <taxon>Magnoliopsida</taxon>
        <taxon>eudicotyledons</taxon>
        <taxon>Gunneridae</taxon>
        <taxon>Pentapetalae</taxon>
        <taxon>asterids</taxon>
        <taxon>lamiids</taxon>
        <taxon>Lamiales</taxon>
        <taxon>Orobanchaceae</taxon>
        <taxon>Pedicularideae</taxon>
        <taxon>Castillejinae</taxon>
        <taxon>Castilleja</taxon>
    </lineage>
</organism>
<evidence type="ECO:0000313" key="3">
    <source>
        <dbReference type="Proteomes" id="UP001632038"/>
    </source>
</evidence>
<proteinExistence type="predicted"/>
<comment type="caution">
    <text evidence="2">The sequence shown here is derived from an EMBL/GenBank/DDBJ whole genome shotgun (WGS) entry which is preliminary data.</text>
</comment>
<protein>
    <submittedName>
        <fullName evidence="2">Uncharacterized protein</fullName>
    </submittedName>
</protein>
<sequence>MSNMRKPKRVRFEEGEMDRGPVHDSPERREATESPRSDAPKTSEFAYFRRVQNGAVHGHSRSLHRENENLKRPKTKNLIAETSSAFGIPKPRRKDFSISVSGERAEPSDHKIILTPQRTDKGEKRSSMLFDNITPVGQSLFSPPTRGSSENSENEYNEKGIFSAKRHRLRQWAAQTLFSEEAEVHPKGFDFVAALMSRLFHKDNKNNIDSSKEDAVTNSKSLMLHESNNLDTGLHLSNKRDWDNDIPKFTSGRSNEIILPERHTFVSRFPFHTYETESRAQDLPDQQHLRTRLCNTSPTQNDFSLCAQFKRYNKPSGSFRFERLDEFSSITDHPREGQLHRPFLESDPSELGKEDILGSFGCYDDDTENVHAGLPISWSVDQKRLCSSFSNYFPEFDSFPENGSTSCLPQDLQSAPKCIPLGEETNNEILLCDQNIILGSSSFYDDYTKNVRTGFPTSWSTVQNRLCSSFSNYFPEFDSFPKNSSSSFSSQDLPSAPKCITLGKETNNENILCEQNIILGSSSFYDHDTKNECTGFPTSWGVGQKPFFSSFSNYFPEFDSFPKNGSASCLTRDLPPAPKCITLEEEANNENPLCDQNIILGSPGFYDDDTKNVHTGNPTYSSVGQKLLCSSFPNYFPEFNSLMKNDSTGCLTQDLPFPPKCIILGEDINNENLLCEQNTIYPRRDQNWPESDYRQKCLSASGFSSEDNYPSIFHAWQYPQINSSLYSHENPVTRFSEGAFFNHNLLPSNHHQSSLGTLVNRPFMLDHVSCDRDDQELYFADEDKELVLR</sequence>
<feature type="compositionally biased region" description="Basic and acidic residues" evidence="1">
    <location>
        <begin position="10"/>
        <end position="41"/>
    </location>
</feature>
<keyword evidence="3" id="KW-1185">Reference proteome</keyword>
<feature type="compositionally biased region" description="Polar residues" evidence="1">
    <location>
        <begin position="135"/>
        <end position="147"/>
    </location>
</feature>
<gene>
    <name evidence="2" type="ORF">CASFOL_035458</name>
</gene>
<reference evidence="3" key="1">
    <citation type="journal article" date="2024" name="IScience">
        <title>Strigolactones Initiate the Formation of Haustorium-like Structures in Castilleja.</title>
        <authorList>
            <person name="Buerger M."/>
            <person name="Peterson D."/>
            <person name="Chory J."/>
        </authorList>
    </citation>
    <scope>NUCLEOTIDE SEQUENCE [LARGE SCALE GENOMIC DNA]</scope>
</reference>
<dbReference type="AlphaFoldDB" id="A0ABD3BU93"/>
<evidence type="ECO:0000313" key="2">
    <source>
        <dbReference type="EMBL" id="KAL3620546.1"/>
    </source>
</evidence>
<dbReference type="Proteomes" id="UP001632038">
    <property type="component" value="Unassembled WGS sequence"/>
</dbReference>
<feature type="region of interest" description="Disordered" evidence="1">
    <location>
        <begin position="134"/>
        <end position="156"/>
    </location>
</feature>
<dbReference type="EMBL" id="JAVIJP010000066">
    <property type="protein sequence ID" value="KAL3620546.1"/>
    <property type="molecule type" value="Genomic_DNA"/>
</dbReference>